<dbReference type="EnsemblPlants" id="Zm00001eb244070_T002">
    <property type="protein sequence ID" value="Zm00001eb244070_P002"/>
    <property type="gene ID" value="Zm00001eb244070"/>
</dbReference>
<gene>
    <name evidence="2" type="primary">LOC103627306</name>
</gene>
<accession>A0A804PK27</accession>
<evidence type="ECO:0000256" key="1">
    <source>
        <dbReference type="SAM" id="MobiDB-lite"/>
    </source>
</evidence>
<proteinExistence type="predicted"/>
<dbReference type="PANTHER" id="PTHR47067:SF5">
    <property type="entry name" value="OS02G0558600 PROTEIN"/>
    <property type="match status" value="1"/>
</dbReference>
<dbReference type="Proteomes" id="UP000007305">
    <property type="component" value="Chromosome 5"/>
</dbReference>
<reference evidence="3" key="1">
    <citation type="journal article" date="2009" name="Science">
        <title>The B73 maize genome: complexity, diversity, and dynamics.</title>
        <authorList>
            <person name="Schnable P.S."/>
            <person name="Ware D."/>
            <person name="Fulton R.S."/>
            <person name="Stein J.C."/>
            <person name="Wei F."/>
            <person name="Pasternak S."/>
            <person name="Liang C."/>
            <person name="Zhang J."/>
            <person name="Fulton L."/>
            <person name="Graves T.A."/>
            <person name="Minx P."/>
            <person name="Reily A.D."/>
            <person name="Courtney L."/>
            <person name="Kruchowski S.S."/>
            <person name="Tomlinson C."/>
            <person name="Strong C."/>
            <person name="Delehaunty K."/>
            <person name="Fronick C."/>
            <person name="Courtney B."/>
            <person name="Rock S.M."/>
            <person name="Belter E."/>
            <person name="Du F."/>
            <person name="Kim K."/>
            <person name="Abbott R.M."/>
            <person name="Cotton M."/>
            <person name="Levy A."/>
            <person name="Marchetto P."/>
            <person name="Ochoa K."/>
            <person name="Jackson S.M."/>
            <person name="Gillam B."/>
            <person name="Chen W."/>
            <person name="Yan L."/>
            <person name="Higginbotham J."/>
            <person name="Cardenas M."/>
            <person name="Waligorski J."/>
            <person name="Applebaum E."/>
            <person name="Phelps L."/>
            <person name="Falcone J."/>
            <person name="Kanchi K."/>
            <person name="Thane T."/>
            <person name="Scimone A."/>
            <person name="Thane N."/>
            <person name="Henke J."/>
            <person name="Wang T."/>
            <person name="Ruppert J."/>
            <person name="Shah N."/>
            <person name="Rotter K."/>
            <person name="Hodges J."/>
            <person name="Ingenthron E."/>
            <person name="Cordes M."/>
            <person name="Kohlberg S."/>
            <person name="Sgro J."/>
            <person name="Delgado B."/>
            <person name="Mead K."/>
            <person name="Chinwalla A."/>
            <person name="Leonard S."/>
            <person name="Crouse K."/>
            <person name="Collura K."/>
            <person name="Kudrna D."/>
            <person name="Currie J."/>
            <person name="He R."/>
            <person name="Angelova A."/>
            <person name="Rajasekar S."/>
            <person name="Mueller T."/>
            <person name="Lomeli R."/>
            <person name="Scara G."/>
            <person name="Ko A."/>
            <person name="Delaney K."/>
            <person name="Wissotski M."/>
            <person name="Lopez G."/>
            <person name="Campos D."/>
            <person name="Braidotti M."/>
            <person name="Ashley E."/>
            <person name="Golser W."/>
            <person name="Kim H."/>
            <person name="Lee S."/>
            <person name="Lin J."/>
            <person name="Dujmic Z."/>
            <person name="Kim W."/>
            <person name="Talag J."/>
            <person name="Zuccolo A."/>
            <person name="Fan C."/>
            <person name="Sebastian A."/>
            <person name="Kramer M."/>
            <person name="Spiegel L."/>
            <person name="Nascimento L."/>
            <person name="Zutavern T."/>
            <person name="Miller B."/>
            <person name="Ambroise C."/>
            <person name="Muller S."/>
            <person name="Spooner W."/>
            <person name="Narechania A."/>
            <person name="Ren L."/>
            <person name="Wei S."/>
            <person name="Kumari S."/>
            <person name="Faga B."/>
            <person name="Levy M.J."/>
            <person name="McMahan L."/>
            <person name="Van Buren P."/>
            <person name="Vaughn M.W."/>
            <person name="Ying K."/>
            <person name="Yeh C.-T."/>
            <person name="Emrich S.J."/>
            <person name="Jia Y."/>
            <person name="Kalyanaraman A."/>
            <person name="Hsia A.-P."/>
            <person name="Barbazuk W.B."/>
            <person name="Baucom R.S."/>
            <person name="Brutnell T.P."/>
            <person name="Carpita N.C."/>
            <person name="Chaparro C."/>
            <person name="Chia J.-M."/>
            <person name="Deragon J.-M."/>
            <person name="Estill J.C."/>
            <person name="Fu Y."/>
            <person name="Jeddeloh J.A."/>
            <person name="Han Y."/>
            <person name="Lee H."/>
            <person name="Li P."/>
            <person name="Lisch D.R."/>
            <person name="Liu S."/>
            <person name="Liu Z."/>
            <person name="Nagel D.H."/>
            <person name="McCann M.C."/>
            <person name="SanMiguel P."/>
            <person name="Myers A.M."/>
            <person name="Nettleton D."/>
            <person name="Nguyen J."/>
            <person name="Penning B.W."/>
            <person name="Ponnala L."/>
            <person name="Schneider K.L."/>
            <person name="Schwartz D.C."/>
            <person name="Sharma A."/>
            <person name="Soderlund C."/>
            <person name="Springer N.M."/>
            <person name="Sun Q."/>
            <person name="Wang H."/>
            <person name="Waterman M."/>
            <person name="Westerman R."/>
            <person name="Wolfgruber T.K."/>
            <person name="Yang L."/>
            <person name="Yu Y."/>
            <person name="Zhang L."/>
            <person name="Zhou S."/>
            <person name="Zhu Q."/>
            <person name="Bennetzen J.L."/>
            <person name="Dawe R.K."/>
            <person name="Jiang J."/>
            <person name="Jiang N."/>
            <person name="Presting G.G."/>
            <person name="Wessler S.R."/>
            <person name="Aluru S."/>
            <person name="Martienssen R.A."/>
            <person name="Clifton S.W."/>
            <person name="McCombie W.R."/>
            <person name="Wing R.A."/>
            <person name="Wilson R.K."/>
        </authorList>
    </citation>
    <scope>NUCLEOTIDE SEQUENCE [LARGE SCALE GENOMIC DNA]</scope>
    <source>
        <strain evidence="3">cv. B73</strain>
    </source>
</reference>
<feature type="compositionally biased region" description="Low complexity" evidence="1">
    <location>
        <begin position="449"/>
        <end position="459"/>
    </location>
</feature>
<feature type="region of interest" description="Disordered" evidence="1">
    <location>
        <begin position="103"/>
        <end position="142"/>
    </location>
</feature>
<feature type="region of interest" description="Disordered" evidence="1">
    <location>
        <begin position="286"/>
        <end position="317"/>
    </location>
</feature>
<feature type="region of interest" description="Disordered" evidence="1">
    <location>
        <begin position="487"/>
        <end position="557"/>
    </location>
</feature>
<organism evidence="2 3">
    <name type="scientific">Zea mays</name>
    <name type="common">Maize</name>
    <dbReference type="NCBI Taxonomy" id="4577"/>
    <lineage>
        <taxon>Eukaryota</taxon>
        <taxon>Viridiplantae</taxon>
        <taxon>Streptophyta</taxon>
        <taxon>Embryophyta</taxon>
        <taxon>Tracheophyta</taxon>
        <taxon>Spermatophyta</taxon>
        <taxon>Magnoliopsida</taxon>
        <taxon>Liliopsida</taxon>
        <taxon>Poales</taxon>
        <taxon>Poaceae</taxon>
        <taxon>PACMAD clade</taxon>
        <taxon>Panicoideae</taxon>
        <taxon>Andropogonodae</taxon>
        <taxon>Andropogoneae</taxon>
        <taxon>Tripsacinae</taxon>
        <taxon>Zea</taxon>
    </lineage>
</organism>
<reference evidence="2" key="3">
    <citation type="submission" date="2021-05" db="UniProtKB">
        <authorList>
            <consortium name="EnsemblPlants"/>
        </authorList>
    </citation>
    <scope>IDENTIFICATION</scope>
    <source>
        <strain evidence="2">cv. B73</strain>
    </source>
</reference>
<reference evidence="2" key="2">
    <citation type="submission" date="2019-07" db="EMBL/GenBank/DDBJ databases">
        <authorList>
            <person name="Seetharam A."/>
            <person name="Woodhouse M."/>
            <person name="Cannon E."/>
        </authorList>
    </citation>
    <scope>NUCLEOTIDE SEQUENCE [LARGE SCALE GENOMIC DNA]</scope>
    <source>
        <strain evidence="2">cv. B73</strain>
    </source>
</reference>
<keyword evidence="3" id="KW-1185">Reference proteome</keyword>
<dbReference type="PANTHER" id="PTHR47067">
    <property type="entry name" value="TPX2 (TARGETING PROTEIN FOR XKLP2) PROTEIN FAMILY-RELATED"/>
    <property type="match status" value="1"/>
</dbReference>
<feature type="compositionally biased region" description="Polar residues" evidence="1">
    <location>
        <begin position="494"/>
        <end position="516"/>
    </location>
</feature>
<evidence type="ECO:0000313" key="3">
    <source>
        <dbReference type="Proteomes" id="UP000007305"/>
    </source>
</evidence>
<dbReference type="FunCoup" id="A0A804PK27">
    <property type="interactions" value="11"/>
</dbReference>
<evidence type="ECO:0000313" key="2">
    <source>
        <dbReference type="EnsemblPlants" id="Zm00001eb244070_P002"/>
    </source>
</evidence>
<dbReference type="AlphaFoldDB" id="A0A804PK27"/>
<dbReference type="InParanoid" id="A0A804PK27"/>
<feature type="region of interest" description="Disordered" evidence="1">
    <location>
        <begin position="404"/>
        <end position="471"/>
    </location>
</feature>
<sequence>MAADVGLRFNGWSYSDLPYNDHNAQDSSVQEMVLNHGSVSFGRFAAESLSWERRSVFEHNRRQEELSKLTAPGLVAQKKAFFEEYYKRARHLKAQGVLHQAGAAVEENDSSQADELPAAMSEDPVATAPSSSFEPSTDVESKCQDAHEHGYLTFNPLFSQTASLPNIQEESSSSGQKHGFSCETIERKVLAPRRVASNDNDQSNIAGSRIVLPIVSLQSEYLKADPEKSEASKNVPIINRSKKVSKDLATSVISIPRVDLRRNSENGPSRDLEDPFHKRVEMKLRALSDRMDADRTTASSRSSSYQPPERAMTSARSAYQDRLAISSRSSVSQNTSKALAPSKLAAQASHKFLKGVQRLDAMPRGIFVNKGSSASLVASCNSSATGKLSAKILVAPSSSQVGAKTSRTAQVTPKRAAGPTSVNNVSHNKRKHTPVALGEKYPKREYVRRSAPPSARSSSENLPRAAKAPKISKVMNAVSKVKTLERTQAEAVQKSKSSSNLVGGRNLSTKRSANCNEENRKAIPSRKVNMAECTRSNLKGGPSLTKNKPRQERPRWR</sequence>
<dbReference type="InterPro" id="IPR044216">
    <property type="entry name" value="WDL7"/>
</dbReference>
<evidence type="ECO:0008006" key="4">
    <source>
        <dbReference type="Google" id="ProtNLM"/>
    </source>
</evidence>
<protein>
    <recommendedName>
        <fullName evidence="4">TPX2 (Targeting protein for Xklp2) protein family</fullName>
    </recommendedName>
</protein>
<feature type="compositionally biased region" description="Basic and acidic residues" evidence="1">
    <location>
        <begin position="286"/>
        <end position="295"/>
    </location>
</feature>
<name>A0A804PK27_MAIZE</name>
<dbReference type="Gramene" id="Zm00001eb244070_T002">
    <property type="protein sequence ID" value="Zm00001eb244070_P002"/>
    <property type="gene ID" value="Zm00001eb244070"/>
</dbReference>
<dbReference type="OrthoDB" id="621651at2759"/>